<evidence type="ECO:0000256" key="5">
    <source>
        <dbReference type="ARBA" id="ARBA00022490"/>
    </source>
</evidence>
<evidence type="ECO:0000256" key="10">
    <source>
        <dbReference type="SAM" id="Coils"/>
    </source>
</evidence>
<evidence type="ECO:0000313" key="15">
    <source>
        <dbReference type="Proteomes" id="UP000005447"/>
    </source>
</evidence>
<reference evidence="14" key="2">
    <citation type="submission" date="2025-08" db="UniProtKB">
        <authorList>
            <consortium name="Ensembl"/>
        </authorList>
    </citation>
    <scope>IDENTIFICATION</scope>
    <source>
        <strain evidence="14">2N</strain>
    </source>
</reference>
<dbReference type="GO" id="GO:0005730">
    <property type="term" value="C:nucleolus"/>
    <property type="evidence" value="ECO:0007669"/>
    <property type="project" value="Ensembl"/>
</dbReference>
<dbReference type="InterPro" id="IPR009909">
    <property type="entry name" value="Nmi/IFP35_dom"/>
</dbReference>
<dbReference type="GO" id="GO:0005654">
    <property type="term" value="C:nucleoplasm"/>
    <property type="evidence" value="ECO:0007669"/>
    <property type="project" value="Ensembl"/>
</dbReference>
<dbReference type="GO" id="GO:0042802">
    <property type="term" value="F:identical protein binding"/>
    <property type="evidence" value="ECO:0007669"/>
    <property type="project" value="Ensembl"/>
</dbReference>
<keyword evidence="7" id="KW-0399">Innate immunity</keyword>
<evidence type="ECO:0000259" key="12">
    <source>
        <dbReference type="Pfam" id="PF07292"/>
    </source>
</evidence>
<dbReference type="FunFam" id="3.30.70.330:FF:000300">
    <property type="entry name" value="Interferon-induced protein 35"/>
    <property type="match status" value="1"/>
</dbReference>
<comment type="similarity">
    <text evidence="4">Belongs to the NMI family.</text>
</comment>
<feature type="region of interest" description="Disordered" evidence="11">
    <location>
        <begin position="1"/>
        <end position="39"/>
    </location>
</feature>
<keyword evidence="6" id="KW-0964">Secreted</keyword>
<reference evidence="14" key="3">
    <citation type="submission" date="2025-09" db="UniProtKB">
        <authorList>
            <consortium name="Ensembl"/>
        </authorList>
    </citation>
    <scope>IDENTIFICATION</scope>
    <source>
        <strain evidence="14">2N</strain>
    </source>
</reference>
<keyword evidence="5" id="KW-0963">Cytoplasm</keyword>
<dbReference type="PANTHER" id="PTHR15225">
    <property type="entry name" value="INTERFERON-INDUCED PROTEIN 35/NMI N-MYC/STAT INTERACTING PROTEIN"/>
    <property type="match status" value="1"/>
</dbReference>
<dbReference type="VEuPathDB" id="HostDB:ENSCPOG00000003915"/>
<dbReference type="GO" id="GO:0008285">
    <property type="term" value="P:negative regulation of cell population proliferation"/>
    <property type="evidence" value="ECO:0007669"/>
    <property type="project" value="Ensembl"/>
</dbReference>
<dbReference type="STRING" id="10141.ENSCPOP00000003534"/>
<dbReference type="GO" id="GO:1901223">
    <property type="term" value="P:negative regulation of non-canonical NF-kappaB signal transduction"/>
    <property type="evidence" value="ECO:0007669"/>
    <property type="project" value="Ensembl"/>
</dbReference>
<evidence type="ECO:0000256" key="4">
    <source>
        <dbReference type="ARBA" id="ARBA00010081"/>
    </source>
</evidence>
<sequence>MRPRLGAGARQLLRNESGSGASSGGRDWTGPGTPRLPGLREAPALHLEPKPALETMDAALSALLEEQARLKRRLRELQQLKRNTRVTPRHKVPFQVPEVTLEFQGRTEQAQDVAKPSVSKLRICCPLSGGSALVTFDDPKVAAQVLRQEVHQVNLEECRLRVQVQPLELPMVTSVQVSNETSRQHVLVSGLLAGLALAEETLLDKLELFFSKPRHGGGEVDTRELLQGGAVLGFADVGVAQHLCQVGQFRVPLGSQEVPLRVTPYVNGVIQKAVIQWQPVPNTVLVLGIADVLDGPELHDVLEVHFQKPTCGGGEVAAVAVVPPGEQGLAVFTSELG</sequence>
<dbReference type="GO" id="GO:1901224">
    <property type="term" value="P:positive regulation of non-canonical NF-kappaB signal transduction"/>
    <property type="evidence" value="ECO:0007669"/>
    <property type="project" value="Ensembl"/>
</dbReference>
<evidence type="ECO:0000256" key="1">
    <source>
        <dbReference type="ARBA" id="ARBA00004123"/>
    </source>
</evidence>
<dbReference type="GeneTree" id="ENSGT00530000063686"/>
<dbReference type="Pfam" id="PF07334">
    <property type="entry name" value="IFP_35_N"/>
    <property type="match status" value="1"/>
</dbReference>
<accession>H0V1Z2</accession>
<dbReference type="AlphaFoldDB" id="H0V1Z2"/>
<dbReference type="GO" id="GO:0045087">
    <property type="term" value="P:innate immune response"/>
    <property type="evidence" value="ECO:0007669"/>
    <property type="project" value="UniProtKB-KW"/>
</dbReference>
<evidence type="ECO:0000256" key="8">
    <source>
        <dbReference type="ARBA" id="ARBA00022859"/>
    </source>
</evidence>
<proteinExistence type="inferred from homology"/>
<dbReference type="FunCoup" id="H0V1Z2">
    <property type="interactions" value="1139"/>
</dbReference>
<evidence type="ECO:0000256" key="6">
    <source>
        <dbReference type="ARBA" id="ARBA00022525"/>
    </source>
</evidence>
<keyword evidence="9" id="KW-0539">Nucleus</keyword>
<evidence type="ECO:0000256" key="9">
    <source>
        <dbReference type="ARBA" id="ARBA00023242"/>
    </source>
</evidence>
<dbReference type="GO" id="GO:0050729">
    <property type="term" value="P:positive regulation of inflammatory response"/>
    <property type="evidence" value="ECO:0007669"/>
    <property type="project" value="Ensembl"/>
</dbReference>
<evidence type="ECO:0000256" key="7">
    <source>
        <dbReference type="ARBA" id="ARBA00022588"/>
    </source>
</evidence>
<dbReference type="Ensembl" id="ENSCPOT00000003959.3">
    <property type="protein sequence ID" value="ENSCPOP00000003534.3"/>
    <property type="gene ID" value="ENSCPOG00000003915.4"/>
</dbReference>
<keyword evidence="8" id="KW-0391">Immunity</keyword>
<feature type="domain" description="Nmi/IFP 35" evidence="13">
    <location>
        <begin position="61"/>
        <end position="131"/>
    </location>
</feature>
<dbReference type="InterPro" id="IPR012677">
    <property type="entry name" value="Nucleotide-bd_a/b_plait_sf"/>
</dbReference>
<dbReference type="eggNOG" id="ENOG502QUNN">
    <property type="taxonomic scope" value="Eukaryota"/>
</dbReference>
<feature type="coiled-coil region" evidence="10">
    <location>
        <begin position="53"/>
        <end position="87"/>
    </location>
</feature>
<reference evidence="15" key="1">
    <citation type="journal article" date="2011" name="Nature">
        <title>A high-resolution map of human evolutionary constraint using 29 mammals.</title>
        <authorList>
            <person name="Lindblad-Toh K."/>
            <person name="Garber M."/>
            <person name="Zuk O."/>
            <person name="Lin M.F."/>
            <person name="Parker B.J."/>
            <person name="Washietl S."/>
            <person name="Kheradpour P."/>
            <person name="Ernst J."/>
            <person name="Jordan G."/>
            <person name="Mauceli E."/>
            <person name="Ward L.D."/>
            <person name="Lowe C.B."/>
            <person name="Holloway A.K."/>
            <person name="Clamp M."/>
            <person name="Gnerre S."/>
            <person name="Alfoldi J."/>
            <person name="Beal K."/>
            <person name="Chang J."/>
            <person name="Clawson H."/>
            <person name="Cuff J."/>
            <person name="Di Palma F."/>
            <person name="Fitzgerald S."/>
            <person name="Flicek P."/>
            <person name="Guttman M."/>
            <person name="Hubisz M.J."/>
            <person name="Jaffe D.B."/>
            <person name="Jungreis I."/>
            <person name="Kent W.J."/>
            <person name="Kostka D."/>
            <person name="Lara M."/>
            <person name="Martins A.L."/>
            <person name="Massingham T."/>
            <person name="Moltke I."/>
            <person name="Raney B.J."/>
            <person name="Rasmussen M.D."/>
            <person name="Robinson J."/>
            <person name="Stark A."/>
            <person name="Vilella A.J."/>
            <person name="Wen J."/>
            <person name="Xie X."/>
            <person name="Zody M.C."/>
            <person name="Baldwin J."/>
            <person name="Bloom T."/>
            <person name="Chin C.W."/>
            <person name="Heiman D."/>
            <person name="Nicol R."/>
            <person name="Nusbaum C."/>
            <person name="Young S."/>
            <person name="Wilkinson J."/>
            <person name="Worley K.C."/>
            <person name="Kovar C.L."/>
            <person name="Muzny D.M."/>
            <person name="Gibbs R.A."/>
            <person name="Cree A."/>
            <person name="Dihn H.H."/>
            <person name="Fowler G."/>
            <person name="Jhangiani S."/>
            <person name="Joshi V."/>
            <person name="Lee S."/>
            <person name="Lewis L.R."/>
            <person name="Nazareth L.V."/>
            <person name="Okwuonu G."/>
            <person name="Santibanez J."/>
            <person name="Warren W.C."/>
            <person name="Mardis E.R."/>
            <person name="Weinstock G.M."/>
            <person name="Wilson R.K."/>
            <person name="Delehaunty K."/>
            <person name="Dooling D."/>
            <person name="Fronik C."/>
            <person name="Fulton L."/>
            <person name="Fulton B."/>
            <person name="Graves T."/>
            <person name="Minx P."/>
            <person name="Sodergren E."/>
            <person name="Birney E."/>
            <person name="Margulies E.H."/>
            <person name="Herrero J."/>
            <person name="Green E.D."/>
            <person name="Haussler D."/>
            <person name="Siepel A."/>
            <person name="Goldman N."/>
            <person name="Pollard K.S."/>
            <person name="Pedersen J.S."/>
            <person name="Lander E.S."/>
            <person name="Kellis M."/>
        </authorList>
    </citation>
    <scope>NUCLEOTIDE SEQUENCE [LARGE SCALE GENOMIC DNA]</scope>
    <source>
        <strain evidence="15">2N</strain>
    </source>
</reference>
<feature type="domain" description="NID" evidence="12">
    <location>
        <begin position="230"/>
        <end position="317"/>
    </location>
</feature>
<evidence type="ECO:0000256" key="3">
    <source>
        <dbReference type="ARBA" id="ARBA00004613"/>
    </source>
</evidence>
<dbReference type="GO" id="GO:0002281">
    <property type="term" value="P:macrophage activation involved in immune response"/>
    <property type="evidence" value="ECO:0007669"/>
    <property type="project" value="Ensembl"/>
</dbReference>
<feature type="domain" description="NID" evidence="12">
    <location>
        <begin position="132"/>
        <end position="221"/>
    </location>
</feature>
<dbReference type="GO" id="GO:0034145">
    <property type="term" value="P:positive regulation of toll-like receptor 4 signaling pathway"/>
    <property type="evidence" value="ECO:0007669"/>
    <property type="project" value="Ensembl"/>
</dbReference>
<keyword evidence="15" id="KW-1185">Reference proteome</keyword>
<dbReference type="GeneID" id="100721788"/>
<dbReference type="GO" id="GO:0005615">
    <property type="term" value="C:extracellular space"/>
    <property type="evidence" value="ECO:0007669"/>
    <property type="project" value="Ensembl"/>
</dbReference>
<dbReference type="PANTHER" id="PTHR15225:SF1">
    <property type="entry name" value="INTERFERON-INDUCED 35 KDA PROTEIN"/>
    <property type="match status" value="1"/>
</dbReference>
<evidence type="ECO:0000259" key="13">
    <source>
        <dbReference type="Pfam" id="PF07334"/>
    </source>
</evidence>
<dbReference type="InParanoid" id="H0V1Z2"/>
<dbReference type="OMA" id="HKIDMEE"/>
<dbReference type="GO" id="GO:0005829">
    <property type="term" value="C:cytosol"/>
    <property type="evidence" value="ECO:0007669"/>
    <property type="project" value="Ensembl"/>
</dbReference>
<dbReference type="GO" id="GO:0016020">
    <property type="term" value="C:membrane"/>
    <property type="evidence" value="ECO:0007669"/>
    <property type="project" value="Ensembl"/>
</dbReference>
<dbReference type="HOGENOM" id="CLU_047262_1_1_1"/>
<comment type="subcellular location">
    <subcellularLocation>
        <location evidence="2">Cytoplasm</location>
    </subcellularLocation>
    <subcellularLocation>
        <location evidence="1">Nucleus</location>
    </subcellularLocation>
    <subcellularLocation>
        <location evidence="3">Secreted</location>
    </subcellularLocation>
</comment>
<dbReference type="RefSeq" id="XP_005002525.2">
    <property type="nucleotide sequence ID" value="XM_005002468.3"/>
</dbReference>
<keyword evidence="10" id="KW-0175">Coiled coil</keyword>
<name>H0V1Z2_CAVPO</name>
<evidence type="ECO:0000256" key="11">
    <source>
        <dbReference type="SAM" id="MobiDB-lite"/>
    </source>
</evidence>
<evidence type="ECO:0000313" key="14">
    <source>
        <dbReference type="Ensembl" id="ENSCPOP00000003534.3"/>
    </source>
</evidence>
<dbReference type="EMBL" id="AAKN02042423">
    <property type="status" value="NOT_ANNOTATED_CDS"/>
    <property type="molecule type" value="Genomic_DNA"/>
</dbReference>
<dbReference type="Gene3D" id="3.30.70.330">
    <property type="match status" value="1"/>
</dbReference>
<protein>
    <submittedName>
        <fullName evidence="14">Interferon induced protein 35</fullName>
    </submittedName>
</protein>
<dbReference type="Proteomes" id="UP000005447">
    <property type="component" value="Unassembled WGS sequence"/>
</dbReference>
<dbReference type="Bgee" id="ENSCPOG00000003915">
    <property type="expression patterns" value="Expressed in thyroid gland and 13 other cell types or tissues"/>
</dbReference>
<organism evidence="14 15">
    <name type="scientific">Cavia porcellus</name>
    <name type="common">Guinea pig</name>
    <dbReference type="NCBI Taxonomy" id="10141"/>
    <lineage>
        <taxon>Eukaryota</taxon>
        <taxon>Metazoa</taxon>
        <taxon>Chordata</taxon>
        <taxon>Craniata</taxon>
        <taxon>Vertebrata</taxon>
        <taxon>Euteleostomi</taxon>
        <taxon>Mammalia</taxon>
        <taxon>Eutheria</taxon>
        <taxon>Euarchontoglires</taxon>
        <taxon>Glires</taxon>
        <taxon>Rodentia</taxon>
        <taxon>Hystricomorpha</taxon>
        <taxon>Caviidae</taxon>
        <taxon>Cavia</taxon>
    </lineage>
</organism>
<dbReference type="InterPro" id="IPR009938">
    <property type="entry name" value="Nmi/IFP35_N"/>
</dbReference>
<evidence type="ECO:0000256" key="2">
    <source>
        <dbReference type="ARBA" id="ARBA00004496"/>
    </source>
</evidence>
<dbReference type="Pfam" id="PF07292">
    <property type="entry name" value="NID"/>
    <property type="match status" value="2"/>
</dbReference>
<gene>
    <name evidence="14" type="primary">IFI35</name>
</gene>